<dbReference type="AlphaFoldDB" id="A0A078KEX2"/>
<dbReference type="InterPro" id="IPR006073">
    <property type="entry name" value="GTP-bd"/>
</dbReference>
<comment type="cofactor">
    <cofactor evidence="1">
        <name>Mg(2+)</name>
        <dbReference type="ChEBI" id="CHEBI:18420"/>
    </cofactor>
</comment>
<dbReference type="Pfam" id="PF01926">
    <property type="entry name" value="MMR_HSR1"/>
    <property type="match status" value="1"/>
</dbReference>
<dbReference type="Gene3D" id="1.10.150.300">
    <property type="entry name" value="TGS-like domain"/>
    <property type="match status" value="1"/>
</dbReference>
<dbReference type="PATRIC" id="fig|1495769.3.peg.303"/>
<dbReference type="Gene3D" id="3.10.20.30">
    <property type="match status" value="1"/>
</dbReference>
<dbReference type="KEGG" id="eme:CEM_341"/>
<dbReference type="InterPro" id="IPR012675">
    <property type="entry name" value="Beta-grasp_dom_sf"/>
</dbReference>
<comment type="function">
    <text evidence="6">ATPase that binds to both the 70S ribosome and the 50S ribosomal subunit in a nucleotide-independent manner.</text>
</comment>
<dbReference type="GO" id="GO:0043023">
    <property type="term" value="F:ribosomal large subunit binding"/>
    <property type="evidence" value="ECO:0007669"/>
    <property type="project" value="UniProtKB-UniRule"/>
</dbReference>
<dbReference type="PROSITE" id="PS51880">
    <property type="entry name" value="TGS"/>
    <property type="match status" value="1"/>
</dbReference>
<keyword evidence="5" id="KW-0460">Magnesium</keyword>
<reference evidence="10" key="1">
    <citation type="submission" date="2014-07" db="EMBL/GenBank/DDBJ databases">
        <authorList>
            <person name="Santos-Garcia D."/>
        </authorList>
    </citation>
    <scope>NUCLEOTIDE SEQUENCE [LARGE SCALE GENOMIC DNA]</scope>
</reference>
<evidence type="ECO:0000256" key="6">
    <source>
        <dbReference type="HAMAP-Rule" id="MF_00944"/>
    </source>
</evidence>
<evidence type="ECO:0000256" key="5">
    <source>
        <dbReference type="ARBA" id="ARBA00022842"/>
    </source>
</evidence>
<dbReference type="EMBL" id="LM655252">
    <property type="protein sequence ID" value="CDZ16582.1"/>
    <property type="molecule type" value="Genomic_DNA"/>
</dbReference>
<dbReference type="GO" id="GO:0005524">
    <property type="term" value="F:ATP binding"/>
    <property type="evidence" value="ECO:0007669"/>
    <property type="project" value="UniProtKB-UniRule"/>
</dbReference>
<dbReference type="CDD" id="cd04867">
    <property type="entry name" value="TGS_YchF_OLA1"/>
    <property type="match status" value="1"/>
</dbReference>
<dbReference type="PRINTS" id="PR00326">
    <property type="entry name" value="GTP1OBG"/>
</dbReference>
<dbReference type="InterPro" id="IPR004095">
    <property type="entry name" value="TGS"/>
</dbReference>
<dbReference type="PANTHER" id="PTHR23305:SF18">
    <property type="entry name" value="OBG-TYPE G DOMAIN-CONTAINING PROTEIN"/>
    <property type="match status" value="1"/>
</dbReference>
<dbReference type="HAMAP" id="MF_00944">
    <property type="entry name" value="YchF_OLA1_ATPase"/>
    <property type="match status" value="1"/>
</dbReference>
<evidence type="ECO:0000313" key="10">
    <source>
        <dbReference type="Proteomes" id="UP000032420"/>
    </source>
</evidence>
<feature type="binding site" evidence="6">
    <location>
        <begin position="14"/>
        <end position="19"/>
    </location>
    <ligand>
        <name>ATP</name>
        <dbReference type="ChEBI" id="CHEBI:30616"/>
    </ligand>
</feature>
<protein>
    <recommendedName>
        <fullName evidence="6">Ribosome-binding ATPase YchF</fullName>
    </recommendedName>
</protein>
<keyword evidence="3 6" id="KW-0547">Nucleotide-binding</keyword>
<dbReference type="FunFam" id="3.10.20.30:FF:000001">
    <property type="entry name" value="Ribosome-binding ATPase YchF"/>
    <property type="match status" value="1"/>
</dbReference>
<dbReference type="SUPFAM" id="SSF81271">
    <property type="entry name" value="TGS-like"/>
    <property type="match status" value="1"/>
</dbReference>
<dbReference type="InterPro" id="IPR027417">
    <property type="entry name" value="P-loop_NTPase"/>
</dbReference>
<dbReference type="SUPFAM" id="SSF52540">
    <property type="entry name" value="P-loop containing nucleoside triphosphate hydrolases"/>
    <property type="match status" value="1"/>
</dbReference>
<feature type="domain" description="TGS" evidence="8">
    <location>
        <begin position="273"/>
        <end position="356"/>
    </location>
</feature>
<dbReference type="GO" id="GO:0005525">
    <property type="term" value="F:GTP binding"/>
    <property type="evidence" value="ECO:0007669"/>
    <property type="project" value="InterPro"/>
</dbReference>
<comment type="similarity">
    <text evidence="6">Belongs to the TRAFAC class OBG-HflX-like GTPase superfamily. OBG GTPase family. YchF/OLA1 subfamily.</text>
</comment>
<dbReference type="CDD" id="cd01900">
    <property type="entry name" value="YchF"/>
    <property type="match status" value="1"/>
</dbReference>
<dbReference type="InterPro" id="IPR041706">
    <property type="entry name" value="YchF_N"/>
</dbReference>
<dbReference type="HOGENOM" id="CLU_018395_0_1_6"/>
<evidence type="ECO:0000256" key="3">
    <source>
        <dbReference type="ARBA" id="ARBA00022741"/>
    </source>
</evidence>
<dbReference type="InterPro" id="IPR012676">
    <property type="entry name" value="TGS-like"/>
</dbReference>
<sequence>MGISLNCGIIGLPNVGKSTLFNALTKSNVNAKNFPFCTIDPNIRIVSILDPRLKQLFNIVNTIKIIPNTMKFIDIAGLVSGASKGEGLGNKFLEKIRETNALVHVVRCFDDKNIIHIYNKVNPKHDIEIINIELVISDIDTMNSIKKNKLIKLDNKEALILKTLLEKIKPHLENGLSLRKFKLYEWERILLNKYGFLTIKPLIYIANVNENGFEKNKYLNIIKNISYAENAPILVICNKIESEISKKEKNIFEEINKNSVINKLICMSYDLLNLHTYFTVGLKEIRAWAISIGATAIESANIIHTDFAKGFIRAEVISFNDFIKYKGEIGAKKAGKWRLEGKKYIVKNGDIIHFRFKV</sequence>
<dbReference type="GO" id="GO:0046872">
    <property type="term" value="F:metal ion binding"/>
    <property type="evidence" value="ECO:0007669"/>
    <property type="project" value="UniProtKB-KW"/>
</dbReference>
<feature type="domain" description="OBG-type G" evidence="7">
    <location>
        <begin position="5"/>
        <end position="256"/>
    </location>
</feature>
<evidence type="ECO:0000256" key="1">
    <source>
        <dbReference type="ARBA" id="ARBA00001946"/>
    </source>
</evidence>
<proteinExistence type="inferred from homology"/>
<dbReference type="Gene3D" id="3.40.50.300">
    <property type="entry name" value="P-loop containing nucleotide triphosphate hydrolases"/>
    <property type="match status" value="1"/>
</dbReference>
<evidence type="ECO:0000259" key="8">
    <source>
        <dbReference type="PROSITE" id="PS51880"/>
    </source>
</evidence>
<keyword evidence="2" id="KW-0479">Metal-binding</keyword>
<dbReference type="InterPro" id="IPR004396">
    <property type="entry name" value="ATPase_YchF/OLA1"/>
</dbReference>
<dbReference type="NCBIfam" id="TIGR00092">
    <property type="entry name" value="redox-regulated ATPase YchF"/>
    <property type="match status" value="1"/>
</dbReference>
<evidence type="ECO:0000259" key="7">
    <source>
        <dbReference type="PROSITE" id="PS51710"/>
    </source>
</evidence>
<evidence type="ECO:0000256" key="2">
    <source>
        <dbReference type="ARBA" id="ARBA00022723"/>
    </source>
</evidence>
<dbReference type="PANTHER" id="PTHR23305">
    <property type="entry name" value="OBG GTPASE FAMILY"/>
    <property type="match status" value="1"/>
</dbReference>
<organism evidence="9 10">
    <name type="scientific">Candidatus Johnevansia muelleri</name>
    <dbReference type="NCBI Taxonomy" id="1495769"/>
    <lineage>
        <taxon>Bacteria</taxon>
        <taxon>Pseudomonadati</taxon>
        <taxon>Pseudomonadota</taxon>
        <taxon>Gammaproteobacteria</taxon>
        <taxon>Candidatus Johnevansiales</taxon>
        <taxon>Candidatus Johnevansiaceae</taxon>
        <taxon>Candidatus Johnevansia</taxon>
    </lineage>
</organism>
<evidence type="ECO:0000256" key="4">
    <source>
        <dbReference type="ARBA" id="ARBA00022840"/>
    </source>
</evidence>
<keyword evidence="4 6" id="KW-0067">ATP-binding</keyword>
<dbReference type="Pfam" id="PF06071">
    <property type="entry name" value="YchF-GTPase_C"/>
    <property type="match status" value="1"/>
</dbReference>
<dbReference type="GO" id="GO:0016887">
    <property type="term" value="F:ATP hydrolysis activity"/>
    <property type="evidence" value="ECO:0007669"/>
    <property type="project" value="UniProtKB-UniRule"/>
</dbReference>
<dbReference type="Proteomes" id="UP000032420">
    <property type="component" value="Chromosome I"/>
</dbReference>
<keyword evidence="10" id="KW-1185">Reference proteome</keyword>
<evidence type="ECO:0000313" key="9">
    <source>
        <dbReference type="EMBL" id="CDZ16582.1"/>
    </source>
</evidence>
<dbReference type="InterPro" id="IPR023192">
    <property type="entry name" value="TGS-like_dom_sf"/>
</dbReference>
<dbReference type="PIRSF" id="PIRSF006641">
    <property type="entry name" value="CHP00092"/>
    <property type="match status" value="1"/>
</dbReference>
<dbReference type="GO" id="GO:0005737">
    <property type="term" value="C:cytoplasm"/>
    <property type="evidence" value="ECO:0007669"/>
    <property type="project" value="TreeGrafter"/>
</dbReference>
<accession>A0A078KEX2</accession>
<gene>
    <name evidence="9" type="primary">engD</name>
    <name evidence="6" type="synonym">ychF</name>
    <name evidence="9" type="ORF">CEM_341</name>
</gene>
<dbReference type="PROSITE" id="PS51710">
    <property type="entry name" value="G_OBG"/>
    <property type="match status" value="1"/>
</dbReference>
<dbReference type="InterPro" id="IPR031167">
    <property type="entry name" value="G_OBG"/>
</dbReference>
<dbReference type="InterPro" id="IPR013029">
    <property type="entry name" value="YchF_C"/>
</dbReference>
<name>A0A078KEX2_9GAMM</name>
<dbReference type="STRING" id="1495769.CEM_341"/>